<comment type="caution">
    <text evidence="2">The sequence shown here is derived from an EMBL/GenBank/DDBJ whole genome shotgun (WGS) entry which is preliminary data.</text>
</comment>
<dbReference type="AlphaFoldDB" id="A0A1T3VU33"/>
<reference evidence="2 3" key="1">
    <citation type="submission" date="2016-09" db="EMBL/GenBank/DDBJ databases">
        <title>genome sequences of unsequenced Mycobacteria.</title>
        <authorList>
            <person name="Greninger A.L."/>
            <person name="Jerome K.R."/>
            <person name="Mcnair B."/>
            <person name="Wallis C."/>
            <person name="Fang F."/>
        </authorList>
    </citation>
    <scope>NUCLEOTIDE SEQUENCE [LARGE SCALE GENOMIC DNA]</scope>
    <source>
        <strain evidence="2 3">BM1</strain>
    </source>
</reference>
<feature type="compositionally biased region" description="Low complexity" evidence="1">
    <location>
        <begin position="195"/>
        <end position="207"/>
    </location>
</feature>
<proteinExistence type="predicted"/>
<dbReference type="Proteomes" id="UP000191039">
    <property type="component" value="Unassembled WGS sequence"/>
</dbReference>
<name>A0A1T3VU33_9MYCO</name>
<evidence type="ECO:0000313" key="2">
    <source>
        <dbReference type="EMBL" id="OPE45616.1"/>
    </source>
</evidence>
<feature type="non-terminal residue" evidence="2">
    <location>
        <position position="1"/>
    </location>
</feature>
<sequence length="256" mass="26714">NQIKPTLPVLLANLTTVGKIGVTYNASIEQLLVLLPPYLAATQSYGSSLNNPTGMALSEFSLTLGDPPACSVGFLPPSSWRSPADLSDVDTPEGLYCKLPQDSPIGVRGARNFPCMAQPGKRAPTVEICESDRSYEPLAMRQHATGPYPIDPNLIAQGVAPDDRITFQEQIFGPVEGTPLPPAEGGVVPGPPAAPADGGAVPAAPSAHESGSEGPSVAFATYNPQTGQYAAPDGKVYTQTDLVAQPAQSWKDLLPQ</sequence>
<dbReference type="EMBL" id="MIJD01000476">
    <property type="protein sequence ID" value="OPE45616.1"/>
    <property type="molecule type" value="Genomic_DNA"/>
</dbReference>
<feature type="region of interest" description="Disordered" evidence="1">
    <location>
        <begin position="180"/>
        <end position="220"/>
    </location>
</feature>
<accession>A0A1T3VU33</accession>
<gene>
    <name evidence="2" type="ORF">BV510_27750</name>
</gene>
<evidence type="ECO:0000313" key="3">
    <source>
        <dbReference type="Proteomes" id="UP000191039"/>
    </source>
</evidence>
<protein>
    <submittedName>
        <fullName evidence="2">Virulence factor Mce</fullName>
    </submittedName>
</protein>
<organism evidence="2 3">
    <name type="scientific">Mycolicibacterium diernhoferi</name>
    <dbReference type="NCBI Taxonomy" id="1801"/>
    <lineage>
        <taxon>Bacteria</taxon>
        <taxon>Bacillati</taxon>
        <taxon>Actinomycetota</taxon>
        <taxon>Actinomycetes</taxon>
        <taxon>Mycobacteriales</taxon>
        <taxon>Mycobacteriaceae</taxon>
        <taxon>Mycolicibacterium</taxon>
    </lineage>
</organism>
<evidence type="ECO:0000256" key="1">
    <source>
        <dbReference type="SAM" id="MobiDB-lite"/>
    </source>
</evidence>